<evidence type="ECO:0000256" key="2">
    <source>
        <dbReference type="ARBA" id="ARBA00022729"/>
    </source>
</evidence>
<evidence type="ECO:0000313" key="5">
    <source>
        <dbReference type="Proteomes" id="UP000191820"/>
    </source>
</evidence>
<evidence type="ECO:0000313" key="4">
    <source>
        <dbReference type="EMBL" id="ARD21296.1"/>
    </source>
</evidence>
<dbReference type="HAMAP" id="MF_00789">
    <property type="entry name" value="UPF0319"/>
    <property type="match status" value="1"/>
</dbReference>
<evidence type="ECO:0000256" key="3">
    <source>
        <dbReference type="HAMAP-Rule" id="MF_00789"/>
    </source>
</evidence>
<proteinExistence type="inferred from homology"/>
<organism evidence="4 5">
    <name type="scientific">Shewanella japonica</name>
    <dbReference type="NCBI Taxonomy" id="93973"/>
    <lineage>
        <taxon>Bacteria</taxon>
        <taxon>Pseudomonadati</taxon>
        <taxon>Pseudomonadota</taxon>
        <taxon>Gammaproteobacteria</taxon>
        <taxon>Alteromonadales</taxon>
        <taxon>Shewanellaceae</taxon>
        <taxon>Shewanella</taxon>
    </lineage>
</organism>
<accession>A0ABN4YCL8</accession>
<sequence length="238" mass="25978" precursor="true">MTSKPLFTTLVITLFLSLVSPMSFAASILKLPSSAEVKVLNGQTFDGGREVTLVEGTNQIVFRYVINYRDSGMQTQFNSDPVILTFDANNAEYELSLPSIRNKNAANKFNKTPSVTLSSNQSNSVAYQADILRKDGLQLGRDYQEELLTYNQTQQLASVAAFAPTNTVPTNTVSTNTVSTNTVPTNVASASTVAPAQPQVITPKSIAEDQAEISEMLDYWYNKANAETKAKFKAKISQ</sequence>
<keyword evidence="5" id="KW-1185">Reference proteome</keyword>
<comment type="similarity">
    <text evidence="1 3">Belongs to the UPF0319 family.</text>
</comment>
<dbReference type="RefSeq" id="WP_080915066.1">
    <property type="nucleotide sequence ID" value="NZ_CP020472.1"/>
</dbReference>
<name>A0ABN4YCL8_9GAMM</name>
<dbReference type="Pfam" id="PF09829">
    <property type="entry name" value="DUF2057"/>
    <property type="match status" value="1"/>
</dbReference>
<feature type="signal peptide" evidence="3">
    <location>
        <begin position="1"/>
        <end position="25"/>
    </location>
</feature>
<reference evidence="4 5" key="1">
    <citation type="submission" date="2017-03" db="EMBL/GenBank/DDBJ databases">
        <title>Genome sequencing of Shewanella japonica KCTC 22435.</title>
        <authorList>
            <person name="Kim K.M."/>
        </authorList>
    </citation>
    <scope>NUCLEOTIDE SEQUENCE [LARGE SCALE GENOMIC DNA]</scope>
    <source>
        <strain evidence="4 5">KCTC 22435</strain>
    </source>
</reference>
<gene>
    <name evidence="4" type="ORF">SJ2017_0965</name>
</gene>
<dbReference type="PANTHER" id="PTHR38108">
    <property type="entry name" value="UPF0319 PROTEIN YCCT"/>
    <property type="match status" value="1"/>
</dbReference>
<evidence type="ECO:0000256" key="1">
    <source>
        <dbReference type="ARBA" id="ARBA00008490"/>
    </source>
</evidence>
<dbReference type="PANTHER" id="PTHR38108:SF1">
    <property type="entry name" value="UPF0319 PROTEIN YCCT"/>
    <property type="match status" value="1"/>
</dbReference>
<feature type="chain" id="PRO_5044919416" description="UPF0319 protein SJ2017_0965" evidence="3">
    <location>
        <begin position="26"/>
        <end position="238"/>
    </location>
</feature>
<protein>
    <recommendedName>
        <fullName evidence="3">UPF0319 protein SJ2017_0965</fullName>
    </recommendedName>
</protein>
<dbReference type="InterPro" id="IPR018635">
    <property type="entry name" value="UPF0319"/>
</dbReference>
<keyword evidence="2 3" id="KW-0732">Signal</keyword>
<dbReference type="Proteomes" id="UP000191820">
    <property type="component" value="Chromosome"/>
</dbReference>
<dbReference type="EMBL" id="CP020472">
    <property type="protein sequence ID" value="ARD21296.1"/>
    <property type="molecule type" value="Genomic_DNA"/>
</dbReference>